<dbReference type="InterPro" id="IPR018060">
    <property type="entry name" value="HTH_AraC"/>
</dbReference>
<dbReference type="Pfam" id="PF12833">
    <property type="entry name" value="HTH_18"/>
    <property type="match status" value="1"/>
</dbReference>
<keyword evidence="3" id="KW-0804">Transcription</keyword>
<dbReference type="Proteomes" id="UP000036951">
    <property type="component" value="Unassembled WGS sequence"/>
</dbReference>
<dbReference type="EMBL" id="LFQU01000020">
    <property type="protein sequence ID" value="KOO68025.1"/>
    <property type="molecule type" value="Genomic_DNA"/>
</dbReference>
<dbReference type="PANTHER" id="PTHR43280:SF32">
    <property type="entry name" value="TRANSCRIPTIONAL REGULATORY PROTEIN"/>
    <property type="match status" value="1"/>
</dbReference>
<dbReference type="PANTHER" id="PTHR43280">
    <property type="entry name" value="ARAC-FAMILY TRANSCRIPTIONAL REGULATOR"/>
    <property type="match status" value="1"/>
</dbReference>
<comment type="caution">
    <text evidence="5">The sequence shown here is derived from an EMBL/GenBank/DDBJ whole genome shotgun (WGS) entry which is preliminary data.</text>
</comment>
<evidence type="ECO:0000313" key="5">
    <source>
        <dbReference type="EMBL" id="KOO68025.1"/>
    </source>
</evidence>
<keyword evidence="1" id="KW-0805">Transcription regulation</keyword>
<sequence length="290" mass="32687">MRHICDTTNYVCECNRAFDKETRHPQVSLIDMSGKSSCRNMATDCYAVKVVSDGCTAGKCGQHYYDFSEATMTFAMPASEIDLRQCGGRILIFHPDIIRCTPLGMRIKDFSFFKYHTDEALHLSCCELKVIGRCLDGIDCELKWGVDEYSKAIISNCIELLLNYCQRFYTRQFITRHEANTAAIKTVDGIIDGFLRSGKAATQSMLTACRIAPELKMSAEYLNDMMKHETGKSVSEYIQLRRILMAKELLLSTDMTAGDIASMLGFCAESCFNTVFKKITGCTPHEYRNG</sequence>
<keyword evidence="6" id="KW-1185">Reference proteome</keyword>
<dbReference type="InterPro" id="IPR009057">
    <property type="entry name" value="Homeodomain-like_sf"/>
</dbReference>
<evidence type="ECO:0000313" key="6">
    <source>
        <dbReference type="Proteomes" id="UP000036951"/>
    </source>
</evidence>
<dbReference type="PROSITE" id="PS01124">
    <property type="entry name" value="HTH_ARAC_FAMILY_2"/>
    <property type="match status" value="1"/>
</dbReference>
<proteinExistence type="predicted"/>
<dbReference type="SUPFAM" id="SSF46689">
    <property type="entry name" value="Homeodomain-like"/>
    <property type="match status" value="1"/>
</dbReference>
<dbReference type="Gene3D" id="1.10.10.60">
    <property type="entry name" value="Homeodomain-like"/>
    <property type="match status" value="2"/>
</dbReference>
<keyword evidence="2" id="KW-0238">DNA-binding</keyword>
<evidence type="ECO:0000256" key="2">
    <source>
        <dbReference type="ARBA" id="ARBA00023125"/>
    </source>
</evidence>
<evidence type="ECO:0000256" key="3">
    <source>
        <dbReference type="ARBA" id="ARBA00023163"/>
    </source>
</evidence>
<accession>A0A8E1QWJ5</accession>
<feature type="domain" description="HTH araC/xylS-type" evidence="4">
    <location>
        <begin position="185"/>
        <end position="290"/>
    </location>
</feature>
<gene>
    <name evidence="5" type="ORF">ACU52_10380</name>
</gene>
<protein>
    <recommendedName>
        <fullName evidence="4">HTH araC/xylS-type domain-containing protein</fullName>
    </recommendedName>
</protein>
<dbReference type="SMART" id="SM00342">
    <property type="entry name" value="HTH_ARAC"/>
    <property type="match status" value="1"/>
</dbReference>
<reference evidence="5 6" key="1">
    <citation type="submission" date="2015-06" db="EMBL/GenBank/DDBJ databases">
        <title>Prevotella sp. 109, sp. nov., a novel member of the family Prevotellaceae isolated from human faeces.</title>
        <authorList>
            <person name="Shkoporov A.N."/>
            <person name="Chaplin A.V."/>
            <person name="Kafarskaia L.I."/>
            <person name="Efimov B.A."/>
        </authorList>
    </citation>
    <scope>NUCLEOTIDE SEQUENCE [LARGE SCALE GENOMIC DNA]</scope>
    <source>
        <strain evidence="5 6">109</strain>
    </source>
</reference>
<dbReference type="GO" id="GO:0003700">
    <property type="term" value="F:DNA-binding transcription factor activity"/>
    <property type="evidence" value="ECO:0007669"/>
    <property type="project" value="InterPro"/>
</dbReference>
<dbReference type="AlphaFoldDB" id="A0A8E1QWJ5"/>
<evidence type="ECO:0000259" key="4">
    <source>
        <dbReference type="PROSITE" id="PS01124"/>
    </source>
</evidence>
<organism evidence="5 6">
    <name type="scientific">Xylanibacter rarus</name>
    <dbReference type="NCBI Taxonomy" id="1676614"/>
    <lineage>
        <taxon>Bacteria</taxon>
        <taxon>Pseudomonadati</taxon>
        <taxon>Bacteroidota</taxon>
        <taxon>Bacteroidia</taxon>
        <taxon>Bacteroidales</taxon>
        <taxon>Prevotellaceae</taxon>
        <taxon>Xylanibacter</taxon>
    </lineage>
</organism>
<dbReference type="GO" id="GO:0043565">
    <property type="term" value="F:sequence-specific DNA binding"/>
    <property type="evidence" value="ECO:0007669"/>
    <property type="project" value="InterPro"/>
</dbReference>
<evidence type="ECO:0000256" key="1">
    <source>
        <dbReference type="ARBA" id="ARBA00023015"/>
    </source>
</evidence>
<name>A0A8E1QWJ5_9BACT</name>